<comment type="function">
    <text evidence="6">Involved in the assembly of lipopolysaccharide (LPS). Required for the translocation of LPS from the inner membrane to the outer membrane. Facilitates the transfer of LPS from the inner membrane to the periplasmic protein LptA. Could be a docking site for LptA.</text>
</comment>
<dbReference type="InterPro" id="IPR026265">
    <property type="entry name" value="LptC"/>
</dbReference>
<dbReference type="PIRSF" id="PIRSF028513">
    <property type="entry name" value="LptC"/>
    <property type="match status" value="1"/>
</dbReference>
<evidence type="ECO:0000256" key="5">
    <source>
        <dbReference type="ARBA" id="ARBA00023136"/>
    </source>
</evidence>
<organism evidence="8 9">
    <name type="scientific">Aliidiomarina minuta</name>
    <dbReference type="NCBI Taxonomy" id="880057"/>
    <lineage>
        <taxon>Bacteria</taxon>
        <taxon>Pseudomonadati</taxon>
        <taxon>Pseudomonadota</taxon>
        <taxon>Gammaproteobacteria</taxon>
        <taxon>Alteromonadales</taxon>
        <taxon>Idiomarinaceae</taxon>
        <taxon>Aliidiomarina</taxon>
    </lineage>
</organism>
<accession>A0A432W953</accession>
<dbReference type="InterPro" id="IPR052363">
    <property type="entry name" value="LPS_export_LptC"/>
</dbReference>
<keyword evidence="9" id="KW-1185">Reference proteome</keyword>
<evidence type="ECO:0000313" key="9">
    <source>
        <dbReference type="Proteomes" id="UP000288293"/>
    </source>
</evidence>
<dbReference type="Pfam" id="PF06835">
    <property type="entry name" value="LptC"/>
    <property type="match status" value="1"/>
</dbReference>
<dbReference type="Proteomes" id="UP000288293">
    <property type="component" value="Unassembled WGS sequence"/>
</dbReference>
<comment type="subcellular location">
    <subcellularLocation>
        <location evidence="6">Cell inner membrane</location>
        <topology evidence="6">Single-pass membrane protein</topology>
    </subcellularLocation>
</comment>
<dbReference type="RefSeq" id="WP_126803464.1">
    <property type="nucleotide sequence ID" value="NZ_PIPL01000001.1"/>
</dbReference>
<keyword evidence="4 6" id="KW-1133">Transmembrane helix</keyword>
<reference evidence="8 9" key="1">
    <citation type="journal article" date="2011" name="Front. Microbiol.">
        <title>Genomic signatures of strain selection and enhancement in Bacillus atrophaeus var. globigii, a historical biowarfare simulant.</title>
        <authorList>
            <person name="Gibbons H.S."/>
            <person name="Broomall S.M."/>
            <person name="McNew L.A."/>
            <person name="Daligault H."/>
            <person name="Chapman C."/>
            <person name="Bruce D."/>
            <person name="Karavis M."/>
            <person name="Krepps M."/>
            <person name="McGregor P.A."/>
            <person name="Hong C."/>
            <person name="Park K.H."/>
            <person name="Akmal A."/>
            <person name="Feldman A."/>
            <person name="Lin J.S."/>
            <person name="Chang W.E."/>
            <person name="Higgs B.W."/>
            <person name="Demirev P."/>
            <person name="Lindquist J."/>
            <person name="Liem A."/>
            <person name="Fochler E."/>
            <person name="Read T.D."/>
            <person name="Tapia R."/>
            <person name="Johnson S."/>
            <person name="Bishop-Lilly K.A."/>
            <person name="Detter C."/>
            <person name="Han C."/>
            <person name="Sozhamannan S."/>
            <person name="Rosenzweig C.N."/>
            <person name="Skowronski E.W."/>
        </authorList>
    </citation>
    <scope>NUCLEOTIDE SEQUENCE [LARGE SCALE GENOMIC DNA]</scope>
    <source>
        <strain evidence="8 9">MLST1</strain>
    </source>
</reference>
<evidence type="ECO:0000256" key="1">
    <source>
        <dbReference type="ARBA" id="ARBA00022475"/>
    </source>
</evidence>
<evidence type="ECO:0000256" key="6">
    <source>
        <dbReference type="HAMAP-Rule" id="MF_01915"/>
    </source>
</evidence>
<dbReference type="GO" id="GO:0015221">
    <property type="term" value="F:lipopolysaccharide transmembrane transporter activity"/>
    <property type="evidence" value="ECO:0007669"/>
    <property type="project" value="InterPro"/>
</dbReference>
<dbReference type="GO" id="GO:0017089">
    <property type="term" value="F:glycolipid transfer activity"/>
    <property type="evidence" value="ECO:0007669"/>
    <property type="project" value="TreeGrafter"/>
</dbReference>
<dbReference type="PANTHER" id="PTHR37481:SF1">
    <property type="entry name" value="LIPOPOLYSACCHARIDE EXPORT SYSTEM PROTEIN LPTC"/>
    <property type="match status" value="1"/>
</dbReference>
<evidence type="ECO:0000256" key="3">
    <source>
        <dbReference type="ARBA" id="ARBA00022692"/>
    </source>
</evidence>
<proteinExistence type="inferred from homology"/>
<dbReference type="GO" id="GO:0005886">
    <property type="term" value="C:plasma membrane"/>
    <property type="evidence" value="ECO:0007669"/>
    <property type="project" value="UniProtKB-SubCell"/>
</dbReference>
<keyword evidence="3 6" id="KW-0812">Transmembrane</keyword>
<dbReference type="GO" id="GO:0043165">
    <property type="term" value="P:Gram-negative-bacterium-type cell outer membrane assembly"/>
    <property type="evidence" value="ECO:0007669"/>
    <property type="project" value="UniProtKB-UniRule"/>
</dbReference>
<evidence type="ECO:0000256" key="7">
    <source>
        <dbReference type="PIRNR" id="PIRNR028513"/>
    </source>
</evidence>
<dbReference type="HAMAP" id="MF_01915">
    <property type="entry name" value="LPS_assembly_LptC"/>
    <property type="match status" value="1"/>
</dbReference>
<dbReference type="OrthoDB" id="6193381at2"/>
<dbReference type="GO" id="GO:0030288">
    <property type="term" value="C:outer membrane-bounded periplasmic space"/>
    <property type="evidence" value="ECO:0007669"/>
    <property type="project" value="TreeGrafter"/>
</dbReference>
<comment type="caution">
    <text evidence="8">The sequence shown here is derived from an EMBL/GenBank/DDBJ whole genome shotgun (WGS) entry which is preliminary data.</text>
</comment>
<dbReference type="EMBL" id="PIPL01000001">
    <property type="protein sequence ID" value="RUO26654.1"/>
    <property type="molecule type" value="Genomic_DNA"/>
</dbReference>
<dbReference type="NCBIfam" id="TIGR04409">
    <property type="entry name" value="LptC_YrbK"/>
    <property type="match status" value="1"/>
</dbReference>
<keyword evidence="2 6" id="KW-0997">Cell inner membrane</keyword>
<comment type="function">
    <text evidence="7">Required for the translocation of lipopolysaccharide (LPS) from the inner membrane to the outer membrane.</text>
</comment>
<dbReference type="InterPro" id="IPR010664">
    <property type="entry name" value="LipoPS_assembly_LptC-rel"/>
</dbReference>
<dbReference type="AlphaFoldDB" id="A0A432W953"/>
<protein>
    <recommendedName>
        <fullName evidence="6 7">Lipopolysaccharide export system protein LptC</fullName>
    </recommendedName>
</protein>
<keyword evidence="1 6" id="KW-1003">Cell membrane</keyword>
<dbReference type="Gene3D" id="2.60.450.10">
    <property type="entry name" value="Lipopolysaccharide (LPS) transport protein A like domain"/>
    <property type="match status" value="1"/>
</dbReference>
<comment type="subunit">
    <text evidence="6">Component of the lipopolysaccharide transport and assembly complex. Interacts with LptA and the LptBFG transporter complex.</text>
</comment>
<dbReference type="PANTHER" id="PTHR37481">
    <property type="entry name" value="LIPOPOLYSACCHARIDE EXPORT SYSTEM PROTEIN LPTC"/>
    <property type="match status" value="1"/>
</dbReference>
<evidence type="ECO:0000313" key="8">
    <source>
        <dbReference type="EMBL" id="RUO26654.1"/>
    </source>
</evidence>
<sequence>MNWRIAFILLTIGIALALLFWRPFATEQRQPPELDPEQLQPDFIAEGLFSRIFSADGELQHRIDSRLMAHYSVIGLTELTEPVYLTTIMRDNQPERWQVTANKGSFYDDQRLILENEVQIKSLSENTFIRTMETEYLVIDTQRQLISSNQPVLIIGPNIEVHGQGLQVDLNAQQLELTEHVKTIYYPKRDNQ</sequence>
<evidence type="ECO:0000256" key="4">
    <source>
        <dbReference type="ARBA" id="ARBA00022989"/>
    </source>
</evidence>
<evidence type="ECO:0000256" key="2">
    <source>
        <dbReference type="ARBA" id="ARBA00022519"/>
    </source>
</evidence>
<name>A0A432W953_9GAMM</name>
<comment type="similarity">
    <text evidence="6 7">Belongs to the LptC family.</text>
</comment>
<gene>
    <name evidence="6 8" type="primary">lptC</name>
    <name evidence="8" type="ORF">CWE09_08130</name>
</gene>
<keyword evidence="5 6" id="KW-0472">Membrane</keyword>